<dbReference type="Pfam" id="PF13781">
    <property type="entry name" value="DoxX_3"/>
    <property type="match status" value="1"/>
</dbReference>
<feature type="transmembrane region" description="Helical" evidence="1">
    <location>
        <begin position="103"/>
        <end position="121"/>
    </location>
</feature>
<dbReference type="RefSeq" id="WP_006794520.1">
    <property type="nucleotide sequence ID" value="NZ_AHCB03000005.1"/>
</dbReference>
<protein>
    <submittedName>
        <fullName evidence="2">DoxX-like family protein</fullName>
    </submittedName>
</protein>
<evidence type="ECO:0000313" key="2">
    <source>
        <dbReference type="EMBL" id="MDP2563576.1"/>
    </source>
</evidence>
<keyword evidence="3" id="KW-1185">Reference proteome</keyword>
<proteinExistence type="predicted"/>
<feature type="transmembrane region" description="Helical" evidence="1">
    <location>
        <begin position="12"/>
        <end position="32"/>
    </location>
</feature>
<gene>
    <name evidence="2" type="ORF">Q8W34_02985</name>
</gene>
<keyword evidence="1" id="KW-1133">Transmembrane helix</keyword>
<dbReference type="EMBL" id="JAUYVT010000001">
    <property type="protein sequence ID" value="MDP2563576.1"/>
    <property type="molecule type" value="Genomic_DNA"/>
</dbReference>
<accession>A0ABT9FA13</accession>
<dbReference type="Proteomes" id="UP001177212">
    <property type="component" value="Unassembled WGS sequence"/>
</dbReference>
<name>A0ABT9FA13_9GAMM</name>
<reference evidence="2" key="1">
    <citation type="submission" date="2023-07" db="EMBL/GenBank/DDBJ databases">
        <title>Genome content predicts the carbon catabolic preferences of heterotrophic bacteria.</title>
        <authorList>
            <person name="Gralka M."/>
        </authorList>
    </citation>
    <scope>NUCLEOTIDE SEQUENCE</scope>
    <source>
        <strain evidence="2">4G09</strain>
    </source>
</reference>
<evidence type="ECO:0000313" key="3">
    <source>
        <dbReference type="Proteomes" id="UP001177212"/>
    </source>
</evidence>
<feature type="transmembrane region" description="Helical" evidence="1">
    <location>
        <begin position="78"/>
        <end position="97"/>
    </location>
</feature>
<organism evidence="2 3">
    <name type="scientific">Pseudoalteromonas marina</name>
    <dbReference type="NCBI Taxonomy" id="267375"/>
    <lineage>
        <taxon>Bacteria</taxon>
        <taxon>Pseudomonadati</taxon>
        <taxon>Pseudomonadota</taxon>
        <taxon>Gammaproteobacteria</taxon>
        <taxon>Alteromonadales</taxon>
        <taxon>Pseudoalteromonadaceae</taxon>
        <taxon>Pseudoalteromonas</taxon>
    </lineage>
</organism>
<comment type="caution">
    <text evidence="2">The sequence shown here is derived from an EMBL/GenBank/DDBJ whole genome shotgun (WGS) entry which is preliminary data.</text>
</comment>
<sequence length="132" mass="14833">MLGNNRGYIQIARYIVGLSWMYHGFFPKIYHVAPLEKLMTGSAGYSAQVSDLITRGAGIAEVIFGLLLIIFYKNKQLVWLNIFLLCGLLGAVAVMQPNLLIEAFNPVTTNLPLIALSFIWLKEIKLLSNRYL</sequence>
<evidence type="ECO:0000256" key="1">
    <source>
        <dbReference type="SAM" id="Phobius"/>
    </source>
</evidence>
<dbReference type="InterPro" id="IPR025695">
    <property type="entry name" value="DoxX-like"/>
</dbReference>
<keyword evidence="1" id="KW-0472">Membrane</keyword>
<feature type="transmembrane region" description="Helical" evidence="1">
    <location>
        <begin position="52"/>
        <end position="71"/>
    </location>
</feature>
<keyword evidence="1" id="KW-0812">Transmembrane</keyword>